<sequence length="102" mass="11499">MQKWLRVSIGKIVLFLLKFLVHIFCYLCKKSSSEITCVSVKIAKPPNDCEMCAYKVRCVEDCAPIPYRTFCPYGKRTIKICDQDGGCDYEGECNSVSTGSHS</sequence>
<dbReference type="EMBL" id="KB296213">
    <property type="protein sequence ID" value="ELU12031.1"/>
    <property type="molecule type" value="Genomic_DNA"/>
</dbReference>
<keyword evidence="1" id="KW-1133">Transmembrane helix</keyword>
<protein>
    <submittedName>
        <fullName evidence="2 3">Uncharacterized protein</fullName>
    </submittedName>
</protein>
<proteinExistence type="predicted"/>
<dbReference type="Proteomes" id="UP000014760">
    <property type="component" value="Unassembled WGS sequence"/>
</dbReference>
<keyword evidence="1" id="KW-0812">Transmembrane</keyword>
<name>R7V6N5_CAPTE</name>
<dbReference type="EMBL" id="AMQN01005516">
    <property type="status" value="NOT_ANNOTATED_CDS"/>
    <property type="molecule type" value="Genomic_DNA"/>
</dbReference>
<reference evidence="4" key="1">
    <citation type="submission" date="2012-12" db="EMBL/GenBank/DDBJ databases">
        <authorList>
            <person name="Hellsten U."/>
            <person name="Grimwood J."/>
            <person name="Chapman J.A."/>
            <person name="Shapiro H."/>
            <person name="Aerts A."/>
            <person name="Otillar R.P."/>
            <person name="Terry A.Y."/>
            <person name="Boore J.L."/>
            <person name="Simakov O."/>
            <person name="Marletaz F."/>
            <person name="Cho S.-J."/>
            <person name="Edsinger-Gonzales E."/>
            <person name="Havlak P."/>
            <person name="Kuo D.-H."/>
            <person name="Larsson T."/>
            <person name="Lv J."/>
            <person name="Arendt D."/>
            <person name="Savage R."/>
            <person name="Osoegawa K."/>
            <person name="de Jong P."/>
            <person name="Lindberg D.R."/>
            <person name="Seaver E.C."/>
            <person name="Weisblat D.A."/>
            <person name="Putnam N.H."/>
            <person name="Grigoriev I.V."/>
            <person name="Rokhsar D.S."/>
        </authorList>
    </citation>
    <scope>NUCLEOTIDE SEQUENCE</scope>
    <source>
        <strain evidence="4">I ESC-2004</strain>
    </source>
</reference>
<reference evidence="3" key="3">
    <citation type="submission" date="2015-06" db="UniProtKB">
        <authorList>
            <consortium name="EnsemblMetazoa"/>
        </authorList>
    </citation>
    <scope>IDENTIFICATION</scope>
</reference>
<reference evidence="2 4" key="2">
    <citation type="journal article" date="2013" name="Nature">
        <title>Insights into bilaterian evolution from three spiralian genomes.</title>
        <authorList>
            <person name="Simakov O."/>
            <person name="Marletaz F."/>
            <person name="Cho S.J."/>
            <person name="Edsinger-Gonzales E."/>
            <person name="Havlak P."/>
            <person name="Hellsten U."/>
            <person name="Kuo D.H."/>
            <person name="Larsson T."/>
            <person name="Lv J."/>
            <person name="Arendt D."/>
            <person name="Savage R."/>
            <person name="Osoegawa K."/>
            <person name="de Jong P."/>
            <person name="Grimwood J."/>
            <person name="Chapman J.A."/>
            <person name="Shapiro H."/>
            <person name="Aerts A."/>
            <person name="Otillar R.P."/>
            <person name="Terry A.Y."/>
            <person name="Boore J.L."/>
            <person name="Grigoriev I.V."/>
            <person name="Lindberg D.R."/>
            <person name="Seaver E.C."/>
            <person name="Weisblat D.A."/>
            <person name="Putnam N.H."/>
            <person name="Rokhsar D.S."/>
        </authorList>
    </citation>
    <scope>NUCLEOTIDE SEQUENCE</scope>
    <source>
        <strain evidence="2 4">I ESC-2004</strain>
    </source>
</reference>
<organism evidence="2">
    <name type="scientific">Capitella teleta</name>
    <name type="common">Polychaete worm</name>
    <dbReference type="NCBI Taxonomy" id="283909"/>
    <lineage>
        <taxon>Eukaryota</taxon>
        <taxon>Metazoa</taxon>
        <taxon>Spiralia</taxon>
        <taxon>Lophotrochozoa</taxon>
        <taxon>Annelida</taxon>
        <taxon>Polychaeta</taxon>
        <taxon>Sedentaria</taxon>
        <taxon>Scolecida</taxon>
        <taxon>Capitellidae</taxon>
        <taxon>Capitella</taxon>
    </lineage>
</organism>
<evidence type="ECO:0000313" key="3">
    <source>
        <dbReference type="EnsemblMetazoa" id="CapteP188114"/>
    </source>
</evidence>
<dbReference type="EnsemblMetazoa" id="CapteT188114">
    <property type="protein sequence ID" value="CapteP188114"/>
    <property type="gene ID" value="CapteG188114"/>
</dbReference>
<evidence type="ECO:0000313" key="2">
    <source>
        <dbReference type="EMBL" id="ELU12031.1"/>
    </source>
</evidence>
<evidence type="ECO:0000313" key="4">
    <source>
        <dbReference type="Proteomes" id="UP000014760"/>
    </source>
</evidence>
<feature type="transmembrane region" description="Helical" evidence="1">
    <location>
        <begin position="12"/>
        <end position="28"/>
    </location>
</feature>
<keyword evidence="1" id="KW-0472">Membrane</keyword>
<gene>
    <name evidence="2" type="ORF">CAPTEDRAFT_188114</name>
</gene>
<evidence type="ECO:0000256" key="1">
    <source>
        <dbReference type="SAM" id="Phobius"/>
    </source>
</evidence>
<dbReference type="AlphaFoldDB" id="R7V6N5"/>
<keyword evidence="4" id="KW-1185">Reference proteome</keyword>
<accession>R7V6N5</accession>
<dbReference type="HOGENOM" id="CLU_2280080_0_0_1"/>